<dbReference type="HAMAP" id="MF_00795">
    <property type="entry name" value="CutC"/>
    <property type="match status" value="1"/>
</dbReference>
<dbReference type="InterPro" id="IPR036822">
    <property type="entry name" value="CutC-like_dom_sf"/>
</dbReference>
<dbReference type="PANTHER" id="PTHR12598">
    <property type="entry name" value="COPPER HOMEOSTASIS PROTEIN CUTC"/>
    <property type="match status" value="1"/>
</dbReference>
<keyword evidence="4" id="KW-1185">Reference proteome</keyword>
<dbReference type="EMBL" id="WNXD01000001">
    <property type="protein sequence ID" value="MBB2144950.1"/>
    <property type="molecule type" value="Genomic_DNA"/>
</dbReference>
<keyword evidence="2" id="KW-0963">Cytoplasm</keyword>
<dbReference type="Gene3D" id="3.20.20.380">
    <property type="entry name" value="Copper homeostasis (CutC) domain"/>
    <property type="match status" value="1"/>
</dbReference>
<dbReference type="PANTHER" id="PTHR12598:SF0">
    <property type="entry name" value="COPPER HOMEOSTASIS PROTEIN CUTC HOMOLOG"/>
    <property type="match status" value="1"/>
</dbReference>
<dbReference type="FunFam" id="3.20.20.380:FF:000001">
    <property type="entry name" value="Copper homeostasis protein CutC"/>
    <property type="match status" value="1"/>
</dbReference>
<evidence type="ECO:0000256" key="2">
    <source>
        <dbReference type="HAMAP-Rule" id="MF_00795"/>
    </source>
</evidence>
<accession>A0A923DYG2</accession>
<dbReference type="Proteomes" id="UP000601055">
    <property type="component" value="Unassembled WGS sequence"/>
</dbReference>
<gene>
    <name evidence="2" type="primary">cutC</name>
    <name evidence="3" type="ORF">GM921_05620</name>
</gene>
<dbReference type="SUPFAM" id="SSF110395">
    <property type="entry name" value="CutC-like"/>
    <property type="match status" value="1"/>
</dbReference>
<protein>
    <recommendedName>
        <fullName evidence="2">PF03932 family protein CutC</fullName>
    </recommendedName>
</protein>
<evidence type="ECO:0000313" key="3">
    <source>
        <dbReference type="EMBL" id="MBB2144950.1"/>
    </source>
</evidence>
<organism evidence="3 4">
    <name type="scientific">Pedobacter planticolens</name>
    <dbReference type="NCBI Taxonomy" id="2679964"/>
    <lineage>
        <taxon>Bacteria</taxon>
        <taxon>Pseudomonadati</taxon>
        <taxon>Bacteroidota</taxon>
        <taxon>Sphingobacteriia</taxon>
        <taxon>Sphingobacteriales</taxon>
        <taxon>Sphingobacteriaceae</taxon>
        <taxon>Pedobacter</taxon>
    </lineage>
</organism>
<comment type="caution">
    <text evidence="3">The sequence shown here is derived from an EMBL/GenBank/DDBJ whole genome shotgun (WGS) entry which is preliminary data.</text>
</comment>
<dbReference type="GO" id="GO:0005507">
    <property type="term" value="F:copper ion binding"/>
    <property type="evidence" value="ECO:0007669"/>
    <property type="project" value="TreeGrafter"/>
</dbReference>
<dbReference type="GO" id="GO:0005737">
    <property type="term" value="C:cytoplasm"/>
    <property type="evidence" value="ECO:0007669"/>
    <property type="project" value="UniProtKB-SubCell"/>
</dbReference>
<proteinExistence type="inferred from homology"/>
<name>A0A923DYG2_9SPHI</name>
<comment type="caution">
    <text evidence="2">Once thought to be involved in copper homeostasis, experiments in E.coli have shown this is not the case.</text>
</comment>
<dbReference type="InterPro" id="IPR005627">
    <property type="entry name" value="CutC-like"/>
</dbReference>
<dbReference type="RefSeq" id="WP_182921616.1">
    <property type="nucleotide sequence ID" value="NZ_WNXD01000001.1"/>
</dbReference>
<comment type="subcellular location">
    <subcellularLocation>
        <location evidence="2">Cytoplasm</location>
    </subcellularLocation>
</comment>
<dbReference type="AlphaFoldDB" id="A0A923DYG2"/>
<evidence type="ECO:0000256" key="1">
    <source>
        <dbReference type="ARBA" id="ARBA00007768"/>
    </source>
</evidence>
<dbReference type="Pfam" id="PF03932">
    <property type="entry name" value="CutC"/>
    <property type="match status" value="1"/>
</dbReference>
<evidence type="ECO:0000313" key="4">
    <source>
        <dbReference type="Proteomes" id="UP000601055"/>
    </source>
</evidence>
<sequence length="257" mass="28169">MNIIYAKSPLGGWGLEVCANSFASALVAEKGGAIRVELCENMAEGGTTPSYATIKLSKERLTIQVWPIIRPRGGDFLYSDDEFELMKEDIKICKALNCDGIVTGILLANGEIDKKRCAELIELAYPMPMAFHRAFDMSNNMEKALEDLIELGFVRVLTSGGAENAYHGIEILAKLIDQANGRIEVMPGAGINPENILEIASKTGAKSFHSSARIKINSKMQYRNQASKMGSVADEFQYEQTSLALVKQMTEKLNANP</sequence>
<reference evidence="3" key="1">
    <citation type="submission" date="2019-11" db="EMBL/GenBank/DDBJ databases">
        <title>Description of Pedobacter sp. LMG 31464T.</title>
        <authorList>
            <person name="Carlier A."/>
            <person name="Qi S."/>
            <person name="Vandamme P."/>
        </authorList>
    </citation>
    <scope>NUCLEOTIDE SEQUENCE</scope>
    <source>
        <strain evidence="3">LMG 31464</strain>
    </source>
</reference>
<comment type="similarity">
    <text evidence="1 2">Belongs to the CutC family.</text>
</comment>